<evidence type="ECO:0000313" key="3">
    <source>
        <dbReference type="EMBL" id="TMW55621.1"/>
    </source>
</evidence>
<feature type="compositionally biased region" description="Low complexity" evidence="2">
    <location>
        <begin position="101"/>
        <end position="113"/>
    </location>
</feature>
<feature type="coiled-coil region" evidence="1">
    <location>
        <begin position="222"/>
        <end position="277"/>
    </location>
</feature>
<organism evidence="3 4">
    <name type="scientific">Pythium oligandrum</name>
    <name type="common">Mycoparasitic fungus</name>
    <dbReference type="NCBI Taxonomy" id="41045"/>
    <lineage>
        <taxon>Eukaryota</taxon>
        <taxon>Sar</taxon>
        <taxon>Stramenopiles</taxon>
        <taxon>Oomycota</taxon>
        <taxon>Peronosporomycetes</taxon>
        <taxon>Pythiales</taxon>
        <taxon>Pythiaceae</taxon>
        <taxon>Pythium</taxon>
    </lineage>
</organism>
<proteinExistence type="predicted"/>
<sequence length="389" mass="43916">MQRHTNGARTPLTRGSPSHYIGSRGTSSVPVTRDPRGAAPPPQRTSKPPRPRPSWNAYLTDDAQYKLPHDKQLVKQMQQMSTAHFRNRSPGGNRQRAPEEYSASSSRRSSSSDGDYDYSRSSERTNRMEGQRGQQSELSYLENMLANLEAQAEHLDDASVHDHEEESYSHDGESAEDHLDTGTSEYPSYEDDGTEGDGVPNDPLIQICYKSLVIGLDLVEKVRLLTQELEDEREARLEQEDRIKELEEHKRSAELRCEELEVRYDEVSQQVEGMRDAMIATEEAVHRLTRELLRSNIVSKTPVSRSSGTFSTPQRARRDQFGPSPSSTRPKSLGSIGSQYGFAGEPDEYEPRPQETTKRASNGEHDKENRRVTFDLSWDPSESSVSSDD</sequence>
<feature type="compositionally biased region" description="Basic and acidic residues" evidence="2">
    <location>
        <begin position="349"/>
        <end position="373"/>
    </location>
</feature>
<dbReference type="Proteomes" id="UP000794436">
    <property type="component" value="Unassembled WGS sequence"/>
</dbReference>
<feature type="compositionally biased region" description="Polar residues" evidence="2">
    <location>
        <begin position="1"/>
        <end position="16"/>
    </location>
</feature>
<feature type="compositionally biased region" description="Low complexity" evidence="2">
    <location>
        <begin position="375"/>
        <end position="389"/>
    </location>
</feature>
<name>A0A8K1FB07_PYTOL</name>
<evidence type="ECO:0000256" key="1">
    <source>
        <dbReference type="SAM" id="Coils"/>
    </source>
</evidence>
<feature type="compositionally biased region" description="Basic and acidic residues" evidence="2">
    <location>
        <begin position="63"/>
        <end position="73"/>
    </location>
</feature>
<keyword evidence="1" id="KW-0175">Coiled coil</keyword>
<dbReference type="AlphaFoldDB" id="A0A8K1FB07"/>
<feature type="compositionally biased region" description="Polar residues" evidence="2">
    <location>
        <begin position="75"/>
        <end position="84"/>
    </location>
</feature>
<keyword evidence="4" id="KW-1185">Reference proteome</keyword>
<feature type="compositionally biased region" description="Basic and acidic residues" evidence="2">
    <location>
        <begin position="117"/>
        <end position="130"/>
    </location>
</feature>
<comment type="caution">
    <text evidence="3">The sequence shown here is derived from an EMBL/GenBank/DDBJ whole genome shotgun (WGS) entry which is preliminary data.</text>
</comment>
<gene>
    <name evidence="3" type="ORF">Poli38472_010503</name>
</gene>
<feature type="compositionally biased region" description="Basic and acidic residues" evidence="2">
    <location>
        <begin position="159"/>
        <end position="180"/>
    </location>
</feature>
<feature type="region of interest" description="Disordered" evidence="2">
    <location>
        <begin position="159"/>
        <end position="195"/>
    </location>
</feature>
<protein>
    <submittedName>
        <fullName evidence="3">Uncharacterized protein</fullName>
    </submittedName>
</protein>
<dbReference type="EMBL" id="SPLM01000147">
    <property type="protein sequence ID" value="TMW55621.1"/>
    <property type="molecule type" value="Genomic_DNA"/>
</dbReference>
<evidence type="ECO:0000313" key="4">
    <source>
        <dbReference type="Proteomes" id="UP000794436"/>
    </source>
</evidence>
<accession>A0A8K1FB07</accession>
<feature type="region of interest" description="Disordered" evidence="2">
    <location>
        <begin position="299"/>
        <end position="389"/>
    </location>
</feature>
<reference evidence="3" key="1">
    <citation type="submission" date="2019-03" db="EMBL/GenBank/DDBJ databases">
        <title>Long read genome sequence of the mycoparasitic Pythium oligandrum ATCC 38472 isolated from sugarbeet rhizosphere.</title>
        <authorList>
            <person name="Gaulin E."/>
        </authorList>
    </citation>
    <scope>NUCLEOTIDE SEQUENCE</scope>
    <source>
        <strain evidence="3">ATCC 38472_TT</strain>
    </source>
</reference>
<feature type="compositionally biased region" description="Polar residues" evidence="2">
    <location>
        <begin position="323"/>
        <end position="338"/>
    </location>
</feature>
<evidence type="ECO:0000256" key="2">
    <source>
        <dbReference type="SAM" id="MobiDB-lite"/>
    </source>
</evidence>
<dbReference type="OrthoDB" id="119770at2759"/>
<feature type="region of interest" description="Disordered" evidence="2">
    <location>
        <begin position="1"/>
        <end position="134"/>
    </location>
</feature>
<feature type="compositionally biased region" description="Polar residues" evidence="2">
    <location>
        <begin position="299"/>
        <end position="314"/>
    </location>
</feature>